<evidence type="ECO:0000313" key="3">
    <source>
        <dbReference type="EMBL" id="SCA56596.1"/>
    </source>
</evidence>
<gene>
    <name evidence="3" type="ORF">MTBPR1_240008</name>
</gene>
<dbReference type="PANTHER" id="PTHR21621:SF0">
    <property type="entry name" value="BETA-CITRYLGLUTAMATE SYNTHASE B-RELATED"/>
    <property type="match status" value="1"/>
</dbReference>
<dbReference type="InterPro" id="IPR027592">
    <property type="entry name" value="ATP-grasp_GAK"/>
</dbReference>
<keyword evidence="4" id="KW-1185">Reference proteome</keyword>
<protein>
    <submittedName>
        <fullName evidence="3">RimK domain-containing protein ATP-grasp</fullName>
    </submittedName>
</protein>
<sequence>MSKPKIAVMGIPGKWSSEVLADRLEAKTGFRLVIDMKDVSADLESGELSANGVNLCELDAIVVKKISQIYSPATLDRIELLRLAESKGLRVFSKPETIIRMIDRLGCTMTLSNGQIPMPKTRITECAKYALQTVQDFGAAVFKPLYSTKAQGMCIIEANQPHDRIYEKIEEFKNDNPVMYIQQKLDLPGRDYGMVFLGGRYLGTYARVSQNDSWNTTIKSGGKYALHEPPQSTIDLASKAQQLFNMDFTTVDVADTEDGPIVFEVSAFGGFKGALEGIGIDAADLYADYILNEVAK</sequence>
<evidence type="ECO:0000313" key="4">
    <source>
        <dbReference type="Proteomes" id="UP000231658"/>
    </source>
</evidence>
<dbReference type="AlphaFoldDB" id="A0A1C3RH21"/>
<proteinExistence type="predicted"/>
<dbReference type="OrthoDB" id="7821534at2"/>
<dbReference type="PROSITE" id="PS50975">
    <property type="entry name" value="ATP_GRASP"/>
    <property type="match status" value="1"/>
</dbReference>
<evidence type="ECO:0000256" key="1">
    <source>
        <dbReference type="PROSITE-ProRule" id="PRU00409"/>
    </source>
</evidence>
<dbReference type="InterPro" id="IPR013651">
    <property type="entry name" value="ATP-grasp_RimK-type"/>
</dbReference>
<evidence type="ECO:0000259" key="2">
    <source>
        <dbReference type="PROSITE" id="PS50975"/>
    </source>
</evidence>
<dbReference type="Gene3D" id="3.30.470.20">
    <property type="entry name" value="ATP-grasp fold, B domain"/>
    <property type="match status" value="1"/>
</dbReference>
<keyword evidence="1" id="KW-0067">ATP-binding</keyword>
<dbReference type="PANTHER" id="PTHR21621">
    <property type="entry name" value="RIBOSOMAL PROTEIN S6 MODIFICATION PROTEIN"/>
    <property type="match status" value="1"/>
</dbReference>
<dbReference type="RefSeq" id="WP_069188695.1">
    <property type="nucleotide sequence ID" value="NZ_FLYE01000017.1"/>
</dbReference>
<dbReference type="GO" id="GO:0005737">
    <property type="term" value="C:cytoplasm"/>
    <property type="evidence" value="ECO:0007669"/>
    <property type="project" value="TreeGrafter"/>
</dbReference>
<dbReference type="Proteomes" id="UP000231658">
    <property type="component" value="Unassembled WGS sequence"/>
</dbReference>
<dbReference type="EMBL" id="FLYE01000017">
    <property type="protein sequence ID" value="SCA56596.1"/>
    <property type="molecule type" value="Genomic_DNA"/>
</dbReference>
<feature type="domain" description="ATP-grasp" evidence="2">
    <location>
        <begin position="108"/>
        <end position="291"/>
    </location>
</feature>
<dbReference type="GO" id="GO:0016879">
    <property type="term" value="F:ligase activity, forming carbon-nitrogen bonds"/>
    <property type="evidence" value="ECO:0007669"/>
    <property type="project" value="TreeGrafter"/>
</dbReference>
<dbReference type="NCBIfam" id="TIGR04356">
    <property type="entry name" value="grasp_GAK"/>
    <property type="match status" value="1"/>
</dbReference>
<dbReference type="SUPFAM" id="SSF56059">
    <property type="entry name" value="Glutathione synthetase ATP-binding domain-like"/>
    <property type="match status" value="1"/>
</dbReference>
<dbReference type="GO" id="GO:0046872">
    <property type="term" value="F:metal ion binding"/>
    <property type="evidence" value="ECO:0007669"/>
    <property type="project" value="InterPro"/>
</dbReference>
<dbReference type="STRING" id="1867952.MTBPR1_240008"/>
<accession>A0A1C3RH21</accession>
<dbReference type="GO" id="GO:0005524">
    <property type="term" value="F:ATP binding"/>
    <property type="evidence" value="ECO:0007669"/>
    <property type="project" value="UniProtKB-UniRule"/>
</dbReference>
<keyword evidence="1" id="KW-0547">Nucleotide-binding</keyword>
<dbReference type="Pfam" id="PF08443">
    <property type="entry name" value="RimK"/>
    <property type="match status" value="1"/>
</dbReference>
<name>A0A1C3RH21_9PROT</name>
<organism evidence="3 4">
    <name type="scientific">Candidatus Terasakiella magnetica</name>
    <dbReference type="NCBI Taxonomy" id="1867952"/>
    <lineage>
        <taxon>Bacteria</taxon>
        <taxon>Pseudomonadati</taxon>
        <taxon>Pseudomonadota</taxon>
        <taxon>Alphaproteobacteria</taxon>
        <taxon>Rhodospirillales</taxon>
        <taxon>Terasakiellaceae</taxon>
        <taxon>Terasakiella</taxon>
    </lineage>
</organism>
<dbReference type="InterPro" id="IPR011761">
    <property type="entry name" value="ATP-grasp"/>
</dbReference>
<reference evidence="3 4" key="1">
    <citation type="submission" date="2016-07" db="EMBL/GenBank/DDBJ databases">
        <authorList>
            <person name="Lefevre C.T."/>
        </authorList>
    </citation>
    <scope>NUCLEOTIDE SEQUENCE [LARGE SCALE GENOMIC DNA]</scope>
    <source>
        <strain evidence="3">PR1</strain>
    </source>
</reference>